<sequence>MSSPSSLKPQDLAPEDRPDAGFIGQLRDFARLLRRDHQGRRLLALIGGIVVVIGLTAFMQIQLNAWNQPFYDALTRKDFAAFLTQLGVFGVLAGLLLVLNVSQTWIDRTLKLTLRRGLVASVLASWLVPGKALTLARAGRIGENPDQRLQADIDLLADLTVALGVGLFQASLLLFSFIGVLWHHSEGLTITLSGHTYVIPGFMVWCALAYAGLASWLSWRVGRRLVPMTAESAAREADFRFEIVRVNEAAEAVTLARGEAAEARRIEAAFTRLVMVLKSVIRATVGLTWVTAGSGWLTQIAPIVAAAPFYFTTDMTIGELMLVVGAFNQVQGALRWFINNFASIATWRAVLFRIIAFQRALDRLETVDCTAARGGITRKISAGEIEISGLSIATPNLTVRLAEDHIRLAPGERMLLRGSSGSGKTLLFRAIAGLSQEGKGCLALPAPNRVQFIPTRAYLPPGRLRDVLAYPDAAEAFPREAMAAALAAVGLPGLVAQLDEEHHWARNMGESDKQSLAFARIALHRPDWLVMDDALISLDPEALAHVLALLNGDLRHMGMLDIGNGATPPGVFPREVAIVTEDPRQTGSDAPAPAAEPRA</sequence>
<comment type="subcellular location">
    <subcellularLocation>
        <location evidence="1">Cell membrane</location>
        <topology evidence="1">Multi-pass membrane protein</topology>
    </subcellularLocation>
</comment>
<reference evidence="12" key="1">
    <citation type="journal article" date="2019" name="Int. J. Syst. Evol. Microbiol.">
        <title>The Global Catalogue of Microorganisms (GCM) 10K type strain sequencing project: providing services to taxonomists for standard genome sequencing and annotation.</title>
        <authorList>
            <consortium name="The Broad Institute Genomics Platform"/>
            <consortium name="The Broad Institute Genome Sequencing Center for Infectious Disease"/>
            <person name="Wu L."/>
            <person name="Ma J."/>
        </authorList>
    </citation>
    <scope>NUCLEOTIDE SEQUENCE [LARGE SCALE GENOMIC DNA]</scope>
    <source>
        <strain evidence="12">CCUG 55131</strain>
    </source>
</reference>
<evidence type="ECO:0000256" key="1">
    <source>
        <dbReference type="ARBA" id="ARBA00004651"/>
    </source>
</evidence>
<feature type="transmembrane region" description="Helical" evidence="8">
    <location>
        <begin position="42"/>
        <end position="59"/>
    </location>
</feature>
<evidence type="ECO:0000259" key="10">
    <source>
        <dbReference type="PROSITE" id="PS50929"/>
    </source>
</evidence>
<dbReference type="PROSITE" id="PS50893">
    <property type="entry name" value="ABC_TRANSPORTER_2"/>
    <property type="match status" value="1"/>
</dbReference>
<dbReference type="SUPFAM" id="SSF90123">
    <property type="entry name" value="ABC transporter transmembrane region"/>
    <property type="match status" value="1"/>
</dbReference>
<evidence type="ECO:0000256" key="5">
    <source>
        <dbReference type="ARBA" id="ARBA00022840"/>
    </source>
</evidence>
<keyword evidence="3 8" id="KW-0812">Transmembrane</keyword>
<protein>
    <submittedName>
        <fullName evidence="11">ABC transporter ATP-binding protein/permease</fullName>
    </submittedName>
</protein>
<accession>A0ABW5ABS0</accession>
<evidence type="ECO:0000256" key="3">
    <source>
        <dbReference type="ARBA" id="ARBA00022692"/>
    </source>
</evidence>
<dbReference type="SMART" id="SM00382">
    <property type="entry name" value="AAA"/>
    <property type="match status" value="1"/>
</dbReference>
<evidence type="ECO:0000313" key="11">
    <source>
        <dbReference type="EMBL" id="MFD2174961.1"/>
    </source>
</evidence>
<gene>
    <name evidence="11" type="ORF">ACFSM0_12770</name>
</gene>
<evidence type="ECO:0000313" key="12">
    <source>
        <dbReference type="Proteomes" id="UP001597413"/>
    </source>
</evidence>
<keyword evidence="4" id="KW-0547">Nucleotide-binding</keyword>
<dbReference type="Pfam" id="PF00005">
    <property type="entry name" value="ABC_tran"/>
    <property type="match status" value="1"/>
</dbReference>
<dbReference type="PANTHER" id="PTHR11384">
    <property type="entry name" value="ATP-BINDING CASSETTE, SUB-FAMILY D MEMBER"/>
    <property type="match status" value="1"/>
</dbReference>
<proteinExistence type="predicted"/>
<comment type="caution">
    <text evidence="11">The sequence shown here is derived from an EMBL/GenBank/DDBJ whole genome shotgun (WGS) entry which is preliminary data.</text>
</comment>
<evidence type="ECO:0000256" key="6">
    <source>
        <dbReference type="ARBA" id="ARBA00022989"/>
    </source>
</evidence>
<keyword evidence="2" id="KW-0813">Transport</keyword>
<dbReference type="GO" id="GO:0005524">
    <property type="term" value="F:ATP binding"/>
    <property type="evidence" value="ECO:0007669"/>
    <property type="project" value="UniProtKB-KW"/>
</dbReference>
<keyword evidence="5 11" id="KW-0067">ATP-binding</keyword>
<dbReference type="InterPro" id="IPR027417">
    <property type="entry name" value="P-loop_NTPase"/>
</dbReference>
<evidence type="ECO:0000256" key="2">
    <source>
        <dbReference type="ARBA" id="ARBA00022448"/>
    </source>
</evidence>
<keyword evidence="7 8" id="KW-0472">Membrane</keyword>
<feature type="domain" description="ABC transporter" evidence="9">
    <location>
        <begin position="385"/>
        <end position="599"/>
    </location>
</feature>
<dbReference type="EMBL" id="JBHUIX010000013">
    <property type="protein sequence ID" value="MFD2174961.1"/>
    <property type="molecule type" value="Genomic_DNA"/>
</dbReference>
<dbReference type="InterPro" id="IPR036640">
    <property type="entry name" value="ABC1_TM_sf"/>
</dbReference>
<dbReference type="RefSeq" id="WP_377390944.1">
    <property type="nucleotide sequence ID" value="NZ_JBHUIX010000013.1"/>
</dbReference>
<keyword evidence="6 8" id="KW-1133">Transmembrane helix</keyword>
<feature type="transmembrane region" description="Helical" evidence="8">
    <location>
        <begin position="202"/>
        <end position="219"/>
    </location>
</feature>
<evidence type="ECO:0000256" key="4">
    <source>
        <dbReference type="ARBA" id="ARBA00022741"/>
    </source>
</evidence>
<dbReference type="InterPro" id="IPR011527">
    <property type="entry name" value="ABC1_TM_dom"/>
</dbReference>
<dbReference type="Gene3D" id="1.20.1560.10">
    <property type="entry name" value="ABC transporter type 1, transmembrane domain"/>
    <property type="match status" value="1"/>
</dbReference>
<dbReference type="InterPro" id="IPR003593">
    <property type="entry name" value="AAA+_ATPase"/>
</dbReference>
<dbReference type="PROSITE" id="PS50929">
    <property type="entry name" value="ABC_TM1F"/>
    <property type="match status" value="1"/>
</dbReference>
<dbReference type="Pfam" id="PF06472">
    <property type="entry name" value="ABC_membrane_2"/>
    <property type="match status" value="1"/>
</dbReference>
<keyword evidence="12" id="KW-1185">Reference proteome</keyword>
<dbReference type="InterPro" id="IPR003439">
    <property type="entry name" value="ABC_transporter-like_ATP-bd"/>
</dbReference>
<dbReference type="PANTHER" id="PTHR11384:SF59">
    <property type="entry name" value="LYSOSOMAL COBALAMIN TRANSPORTER ABCD4"/>
    <property type="match status" value="1"/>
</dbReference>
<feature type="transmembrane region" description="Helical" evidence="8">
    <location>
        <begin position="79"/>
        <end position="101"/>
    </location>
</feature>
<evidence type="ECO:0000256" key="8">
    <source>
        <dbReference type="SAM" id="Phobius"/>
    </source>
</evidence>
<evidence type="ECO:0000256" key="7">
    <source>
        <dbReference type="ARBA" id="ARBA00023136"/>
    </source>
</evidence>
<dbReference type="Gene3D" id="3.40.50.300">
    <property type="entry name" value="P-loop containing nucleotide triphosphate hydrolases"/>
    <property type="match status" value="1"/>
</dbReference>
<dbReference type="InterPro" id="IPR050835">
    <property type="entry name" value="ABC_transporter_sub-D"/>
</dbReference>
<organism evidence="11 12">
    <name type="scientific">Rhodobacter lacus</name>
    <dbReference type="NCBI Taxonomy" id="1641972"/>
    <lineage>
        <taxon>Bacteria</taxon>
        <taxon>Pseudomonadati</taxon>
        <taxon>Pseudomonadota</taxon>
        <taxon>Alphaproteobacteria</taxon>
        <taxon>Rhodobacterales</taxon>
        <taxon>Rhodobacter group</taxon>
        <taxon>Rhodobacter</taxon>
    </lineage>
</organism>
<name>A0ABW5ABS0_9RHOB</name>
<feature type="transmembrane region" description="Helical" evidence="8">
    <location>
        <begin position="155"/>
        <end position="182"/>
    </location>
</feature>
<evidence type="ECO:0000259" key="9">
    <source>
        <dbReference type="PROSITE" id="PS50893"/>
    </source>
</evidence>
<dbReference type="Proteomes" id="UP001597413">
    <property type="component" value="Unassembled WGS sequence"/>
</dbReference>
<dbReference type="SUPFAM" id="SSF52540">
    <property type="entry name" value="P-loop containing nucleoside triphosphate hydrolases"/>
    <property type="match status" value="1"/>
</dbReference>
<feature type="domain" description="ABC transmembrane type-1" evidence="10">
    <location>
        <begin position="48"/>
        <end position="346"/>
    </location>
</feature>